<dbReference type="AlphaFoldDB" id="A0A147BQA0"/>
<feature type="signal peptide" evidence="2">
    <location>
        <begin position="1"/>
        <end position="17"/>
    </location>
</feature>
<feature type="compositionally biased region" description="Basic residues" evidence="1">
    <location>
        <begin position="223"/>
        <end position="232"/>
    </location>
</feature>
<feature type="compositionally biased region" description="Low complexity" evidence="1">
    <location>
        <begin position="247"/>
        <end position="258"/>
    </location>
</feature>
<evidence type="ECO:0000313" key="3">
    <source>
        <dbReference type="EMBL" id="JAR92938.1"/>
    </source>
</evidence>
<evidence type="ECO:0008006" key="4">
    <source>
        <dbReference type="Google" id="ProtNLM"/>
    </source>
</evidence>
<reference evidence="3" key="1">
    <citation type="journal article" date="2018" name="PLoS Negl. Trop. Dis.">
        <title>Sialome diversity of ticks revealed by RNAseq of single tick salivary glands.</title>
        <authorList>
            <person name="Perner J."/>
            <person name="Kropackova S."/>
            <person name="Kopacek P."/>
            <person name="Ribeiro J.M."/>
        </authorList>
    </citation>
    <scope>NUCLEOTIDE SEQUENCE</scope>
    <source>
        <strain evidence="3">Siblings of single egg batch collected in Ceske Budejovice</strain>
        <tissue evidence="3">Salivary glands</tissue>
    </source>
</reference>
<name>A0A147BQA0_IXORI</name>
<evidence type="ECO:0000256" key="2">
    <source>
        <dbReference type="SAM" id="SignalP"/>
    </source>
</evidence>
<evidence type="ECO:0000256" key="1">
    <source>
        <dbReference type="SAM" id="MobiDB-lite"/>
    </source>
</evidence>
<keyword evidence="2" id="KW-0732">Signal</keyword>
<accession>A0A147BQA0</accession>
<feature type="chain" id="PRO_5007542877" description="Secreted protein" evidence="2">
    <location>
        <begin position="18"/>
        <end position="707"/>
    </location>
</feature>
<sequence>MHHLGLGLLLLAVRVDHLLDGTVQRLLVVGDHAHVEVLVGHVHDQHELDVGRGAGKVHQAEPSRTHEARQLVQPLRRGGAPLWAAPKRKHHAARGILYGQHHIHQHRLGHQLQRELWGPLVRAHFGLAVGDAGGDGALEGVHVARVTRHLVLVLHLTLPDRAALLHRAAHALRGPGCGLRLLLRGRRAPRLLRPSLGLHGLGPQAPLAGRERGRHLVQLGRQGARRGCHAPRGHAPSPARRPRHAHGAAPEACLHLGAGHVGDGGGQGGTHGGPTSHGGVGQLARQQGHAGRGRGHRGGRAPAPRHAHPCATNCDWRSVLGCSVHRVRNGSQSHVGWIRLIDGCQVGRGRGWHPRSRPLVLEGQWPWRLLGRAPHGAHWGRLGSGLLEHLGLSGIGGRAAGGALLRHGRGGWTARVEWRGRGGRARLHLDLRHDGLRTHRALLQLIAPEQNHVSPVLGVVLGQSQLQVSSSLFVELVQGRDLSWRENAEVDLPLRHDASQLIHGMAGVHGALQRRQAIGRGVAHQHAVLLHHHTWFTKCLEIVEDLKCSPESFRDVAARLSATTDEGNAVKPGEQLGHVCCGSIAGGSRLSGAVGRHEHHQGVSRAVCIIAAVSVVDRTTVEVLERRYDVVALQAVNVRAQVCGAFDDDHDIGHPVALLRHNHDSTEKRRAALKRLHLHLRTMLSMSTRCAATMATYANSLGSWESR</sequence>
<feature type="compositionally biased region" description="Basic residues" evidence="1">
    <location>
        <begin position="291"/>
        <end position="307"/>
    </location>
</feature>
<protein>
    <recommendedName>
        <fullName evidence="4">Secreted protein</fullName>
    </recommendedName>
</protein>
<organism evidence="3">
    <name type="scientific">Ixodes ricinus</name>
    <name type="common">Common tick</name>
    <name type="synonym">Acarus ricinus</name>
    <dbReference type="NCBI Taxonomy" id="34613"/>
    <lineage>
        <taxon>Eukaryota</taxon>
        <taxon>Metazoa</taxon>
        <taxon>Ecdysozoa</taxon>
        <taxon>Arthropoda</taxon>
        <taxon>Chelicerata</taxon>
        <taxon>Arachnida</taxon>
        <taxon>Acari</taxon>
        <taxon>Parasitiformes</taxon>
        <taxon>Ixodida</taxon>
        <taxon>Ixodoidea</taxon>
        <taxon>Ixodidae</taxon>
        <taxon>Ixodinae</taxon>
        <taxon>Ixodes</taxon>
    </lineage>
</organism>
<feature type="region of interest" description="Disordered" evidence="1">
    <location>
        <begin position="221"/>
        <end position="307"/>
    </location>
</feature>
<proteinExistence type="predicted"/>
<feature type="compositionally biased region" description="Gly residues" evidence="1">
    <location>
        <begin position="259"/>
        <end position="281"/>
    </location>
</feature>
<dbReference type="EMBL" id="GEGO01002466">
    <property type="protein sequence ID" value="JAR92938.1"/>
    <property type="molecule type" value="Transcribed_RNA"/>
</dbReference>